<name>A0ABT3AD63_9ALTE</name>
<evidence type="ECO:0000256" key="2">
    <source>
        <dbReference type="ARBA" id="ARBA00023163"/>
    </source>
</evidence>
<evidence type="ECO:0000313" key="4">
    <source>
        <dbReference type="EMBL" id="MCV2886604.1"/>
    </source>
</evidence>
<protein>
    <submittedName>
        <fullName evidence="4">Sigma D regulator</fullName>
    </submittedName>
</protein>
<gene>
    <name evidence="4" type="primary">rsd</name>
    <name evidence="4" type="ORF">OE749_18065</name>
</gene>
<dbReference type="Proteomes" id="UP001652504">
    <property type="component" value="Unassembled WGS sequence"/>
</dbReference>
<reference evidence="4 5" key="1">
    <citation type="submission" date="2022-10" db="EMBL/GenBank/DDBJ databases">
        <title>Aestuariibacter sp. AA17 isolated from Montipora capitata coral fragment.</title>
        <authorList>
            <person name="Emsley S.A."/>
            <person name="Pfannmuller K.M."/>
            <person name="Loughran R.M."/>
            <person name="Shlafstein M."/>
            <person name="Papke E."/>
            <person name="Saw J.H."/>
            <person name="Ushijima B."/>
            <person name="Videau P."/>
        </authorList>
    </citation>
    <scope>NUCLEOTIDE SEQUENCE [LARGE SCALE GENOMIC DNA]</scope>
    <source>
        <strain evidence="4 5">AA17</strain>
    </source>
</reference>
<dbReference type="InterPro" id="IPR038309">
    <property type="entry name" value="Rsd/AlgQ_sf"/>
</dbReference>
<evidence type="ECO:0000256" key="1">
    <source>
        <dbReference type="ARBA" id="ARBA00023015"/>
    </source>
</evidence>
<dbReference type="EMBL" id="JAOWKX010000013">
    <property type="protein sequence ID" value="MCV2886604.1"/>
    <property type="molecule type" value="Genomic_DNA"/>
</dbReference>
<dbReference type="PIRSF" id="PIRSF016548">
    <property type="entry name" value="Rsd_AlgQ"/>
    <property type="match status" value="1"/>
</dbReference>
<organism evidence="4 5">
    <name type="scientific">Fluctibacter corallii</name>
    <dbReference type="NCBI Taxonomy" id="2984329"/>
    <lineage>
        <taxon>Bacteria</taxon>
        <taxon>Pseudomonadati</taxon>
        <taxon>Pseudomonadota</taxon>
        <taxon>Gammaproteobacteria</taxon>
        <taxon>Alteromonadales</taxon>
        <taxon>Alteromonadaceae</taxon>
        <taxon>Fluctibacter</taxon>
    </lineage>
</organism>
<dbReference type="Gene3D" id="1.20.120.1370">
    <property type="entry name" value="Regulator of RNA polymerase sigma(70) subunit, domain 4"/>
    <property type="match status" value="1"/>
</dbReference>
<keyword evidence="2 3" id="KW-0804">Transcription</keyword>
<comment type="caution">
    <text evidence="4">The sequence shown here is derived from an EMBL/GenBank/DDBJ whole genome shotgun (WGS) entry which is preliminary data.</text>
</comment>
<dbReference type="InterPro" id="IPR007448">
    <property type="entry name" value="Sigma70_reg_Rsd_AlgQ"/>
</dbReference>
<accession>A0ABT3AD63</accession>
<evidence type="ECO:0000256" key="3">
    <source>
        <dbReference type="RuleBase" id="RU004409"/>
    </source>
</evidence>
<comment type="similarity">
    <text evidence="3">Belongs to the Rsd/AlgQ family.</text>
</comment>
<keyword evidence="1 3" id="KW-0805">Transcription regulation</keyword>
<dbReference type="NCBIfam" id="NF008723">
    <property type="entry name" value="PRK11718.1"/>
    <property type="match status" value="1"/>
</dbReference>
<dbReference type="Pfam" id="PF04353">
    <property type="entry name" value="Rsd_AlgQ"/>
    <property type="match status" value="1"/>
</dbReference>
<keyword evidence="5" id="KW-1185">Reference proteome</keyword>
<dbReference type="RefSeq" id="WP_263713896.1">
    <property type="nucleotide sequence ID" value="NZ_JAOWKX010000013.1"/>
</dbReference>
<proteinExistence type="inferred from homology"/>
<sequence>MLNQIEISQANWGGESHLIDRWLAARKRLLVLFCELSGLTSSSQKQKPLPSEEQTLSFCEALVDYVSTGHFEVYDHMLDALAADAHTQKKCQNILPELSQSTDDALAFNDMFTSENPNWKTFDTALSMLGQSMEQRFGLEDILIQALYELSVEQS</sequence>
<evidence type="ECO:0000313" key="5">
    <source>
        <dbReference type="Proteomes" id="UP001652504"/>
    </source>
</evidence>